<name>A0A8B9G0S0_9PSIT</name>
<reference evidence="1" key="2">
    <citation type="submission" date="2025-09" db="UniProtKB">
        <authorList>
            <consortium name="Ensembl"/>
        </authorList>
    </citation>
    <scope>IDENTIFICATION</scope>
</reference>
<dbReference type="Ensembl" id="ENSACOT00000015077.1">
    <property type="protein sequence ID" value="ENSACOP00000014566.1"/>
    <property type="gene ID" value="ENSACOG00000010148.1"/>
</dbReference>
<proteinExistence type="predicted"/>
<accession>A0A8B9G0S0</accession>
<dbReference type="AlphaFoldDB" id="A0A8B9G0S0"/>
<sequence>GGLLCLDHKGWNSFCSFTAVVKSVVTLQHYHTCLSRGNGRRKLTFSNFRNLFSFLFDSILSFLSVISSISCCN</sequence>
<evidence type="ECO:0000313" key="2">
    <source>
        <dbReference type="Proteomes" id="UP000694522"/>
    </source>
</evidence>
<dbReference type="Proteomes" id="UP000694522">
    <property type="component" value="Unplaced"/>
</dbReference>
<evidence type="ECO:0000313" key="1">
    <source>
        <dbReference type="Ensembl" id="ENSACOP00000014566.1"/>
    </source>
</evidence>
<keyword evidence="2" id="KW-1185">Reference proteome</keyword>
<organism evidence="1 2">
    <name type="scientific">Amazona collaria</name>
    <name type="common">yellow-billed parrot</name>
    <dbReference type="NCBI Taxonomy" id="241587"/>
    <lineage>
        <taxon>Eukaryota</taxon>
        <taxon>Metazoa</taxon>
        <taxon>Chordata</taxon>
        <taxon>Craniata</taxon>
        <taxon>Vertebrata</taxon>
        <taxon>Euteleostomi</taxon>
        <taxon>Archelosauria</taxon>
        <taxon>Archosauria</taxon>
        <taxon>Dinosauria</taxon>
        <taxon>Saurischia</taxon>
        <taxon>Theropoda</taxon>
        <taxon>Coelurosauria</taxon>
        <taxon>Aves</taxon>
        <taxon>Neognathae</taxon>
        <taxon>Neoaves</taxon>
        <taxon>Telluraves</taxon>
        <taxon>Australaves</taxon>
        <taxon>Psittaciformes</taxon>
        <taxon>Psittacidae</taxon>
        <taxon>Amazona</taxon>
    </lineage>
</organism>
<reference evidence="1" key="1">
    <citation type="submission" date="2025-08" db="UniProtKB">
        <authorList>
            <consortium name="Ensembl"/>
        </authorList>
    </citation>
    <scope>IDENTIFICATION</scope>
</reference>
<protein>
    <submittedName>
        <fullName evidence="1">Uncharacterized protein</fullName>
    </submittedName>
</protein>